<protein>
    <recommendedName>
        <fullName evidence="2">SsuA/THI5-like domain-containing protein</fullName>
    </recommendedName>
</protein>
<comment type="caution">
    <text evidence="3">The sequence shown here is derived from an EMBL/GenBank/DDBJ whole genome shotgun (WGS) entry which is preliminary data.</text>
</comment>
<reference evidence="3 4" key="1">
    <citation type="submission" date="2016-12" db="EMBL/GenBank/DDBJ databases">
        <title>The draft genome sequence of Actinophytocola xinjiangensis.</title>
        <authorList>
            <person name="Wang W."/>
            <person name="Yuan L."/>
        </authorList>
    </citation>
    <scope>NUCLEOTIDE SEQUENCE [LARGE SCALE GENOMIC DNA]</scope>
    <source>
        <strain evidence="3 4">CGMCC 4.4663</strain>
    </source>
</reference>
<dbReference type="PROSITE" id="PS51318">
    <property type="entry name" value="TAT"/>
    <property type="match status" value="1"/>
</dbReference>
<organism evidence="3 4">
    <name type="scientific">Actinophytocola xinjiangensis</name>
    <dbReference type="NCBI Taxonomy" id="485602"/>
    <lineage>
        <taxon>Bacteria</taxon>
        <taxon>Bacillati</taxon>
        <taxon>Actinomycetota</taxon>
        <taxon>Actinomycetes</taxon>
        <taxon>Pseudonocardiales</taxon>
        <taxon>Pseudonocardiaceae</taxon>
    </lineage>
</organism>
<name>A0A7Z1AWV5_9PSEU</name>
<evidence type="ECO:0000259" key="2">
    <source>
        <dbReference type="Pfam" id="PF09084"/>
    </source>
</evidence>
<feature type="chain" id="PRO_5031384055" description="SsuA/THI5-like domain-containing protein" evidence="1">
    <location>
        <begin position="28"/>
        <end position="342"/>
    </location>
</feature>
<accession>A0A7Z1AWV5</accession>
<dbReference type="PANTHER" id="PTHR31528:SF15">
    <property type="entry name" value="RIBOFLAVIN-BINDING PROTEIN RIBY"/>
    <property type="match status" value="1"/>
</dbReference>
<dbReference type="InterPro" id="IPR027939">
    <property type="entry name" value="NMT1/THI5"/>
</dbReference>
<dbReference type="PROSITE" id="PS51257">
    <property type="entry name" value="PROKAR_LIPOPROTEIN"/>
    <property type="match status" value="1"/>
</dbReference>
<sequence length="342" mass="36384">MNRRTLDRRGFLALTGTAAAGALLVSACGSDDGPGGGDDGLSMQLNWIGDYGVLGECVALEKGYYSELGLNLRMQPGGPNIDPVSVLGAGGAESGQASSPAAMLARSRGVPIRSFAAVSQRHPYAYFSLPRRPILEPKDMIGATIGVPATGVVMLEALLAANDIDSGEVKTETVGSDWAVLASGRVDAMTGYLTSVQGRDVLGDTVHSLSLEDGGVNLYAYLYLCTDEVLESRSEALEALVVGSSKGWDFARENPEEAVALLKKRFPNIDDAAQLESANRISEYIWTDDTVEHGFGYQSERTWQAQIDMWDELGQFQAEPPKATDVATDAILDATSAERVKA</sequence>
<dbReference type="Pfam" id="PF09084">
    <property type="entry name" value="NMT1"/>
    <property type="match status" value="1"/>
</dbReference>
<dbReference type="InterPro" id="IPR006311">
    <property type="entry name" value="TAT_signal"/>
</dbReference>
<evidence type="ECO:0000313" key="4">
    <source>
        <dbReference type="Proteomes" id="UP000185696"/>
    </source>
</evidence>
<dbReference type="PANTHER" id="PTHR31528">
    <property type="entry name" value="4-AMINO-5-HYDROXYMETHYL-2-METHYLPYRIMIDINE PHOSPHATE SYNTHASE THI11-RELATED"/>
    <property type="match status" value="1"/>
</dbReference>
<dbReference type="InterPro" id="IPR015168">
    <property type="entry name" value="SsuA/THI5"/>
</dbReference>
<dbReference type="SUPFAM" id="SSF53850">
    <property type="entry name" value="Periplasmic binding protein-like II"/>
    <property type="match status" value="1"/>
</dbReference>
<dbReference type="EMBL" id="MSIF01000016">
    <property type="protein sequence ID" value="OLF07420.1"/>
    <property type="molecule type" value="Genomic_DNA"/>
</dbReference>
<dbReference type="AlphaFoldDB" id="A0A7Z1AWV5"/>
<feature type="domain" description="SsuA/THI5-like" evidence="2">
    <location>
        <begin position="55"/>
        <end position="258"/>
    </location>
</feature>
<evidence type="ECO:0000313" key="3">
    <source>
        <dbReference type="EMBL" id="OLF07420.1"/>
    </source>
</evidence>
<gene>
    <name evidence="3" type="ORF">BLA60_27490</name>
</gene>
<evidence type="ECO:0000256" key="1">
    <source>
        <dbReference type="SAM" id="SignalP"/>
    </source>
</evidence>
<keyword evidence="4" id="KW-1185">Reference proteome</keyword>
<proteinExistence type="predicted"/>
<dbReference type="GO" id="GO:0009228">
    <property type="term" value="P:thiamine biosynthetic process"/>
    <property type="evidence" value="ECO:0007669"/>
    <property type="project" value="InterPro"/>
</dbReference>
<feature type="signal peptide" evidence="1">
    <location>
        <begin position="1"/>
        <end position="27"/>
    </location>
</feature>
<dbReference type="Proteomes" id="UP000185696">
    <property type="component" value="Unassembled WGS sequence"/>
</dbReference>
<keyword evidence="1" id="KW-0732">Signal</keyword>
<dbReference type="Gene3D" id="3.40.190.10">
    <property type="entry name" value="Periplasmic binding protein-like II"/>
    <property type="match status" value="2"/>
</dbReference>